<protein>
    <recommendedName>
        <fullName evidence="5">Ribosomal RNA large subunit methyltransferase H</fullName>
        <ecNumber evidence="5">2.1.1.177</ecNumber>
    </recommendedName>
    <alternativeName>
        <fullName evidence="5">23S rRNA (pseudouridine1915-N3)-methyltransferase</fullName>
    </alternativeName>
    <alternativeName>
        <fullName evidence="5">23S rRNA m3Psi1915 methyltransferase</fullName>
    </alternativeName>
    <alternativeName>
        <fullName evidence="5">rRNA (pseudouridine-N3-)-methyltransferase RlmH</fullName>
    </alternativeName>
</protein>
<dbReference type="eggNOG" id="COG1576">
    <property type="taxonomic scope" value="Bacteria"/>
</dbReference>
<sequence>MTGLALLTVGRPSAGYIADGLADYAGRMKGYGGLELLCVRAAKAVKSRPPAQLMDEEAGRILQKLDPRDMVWALDVAGRPWSSQRWADELAAARLDGRRRVVLLVGGHLGFGPAALARADRRVSLGAQTMAHELAALVVAEQIYRACAILAGAPYHRA</sequence>
<dbReference type="HOGENOM" id="CLU_100552_1_1_7"/>
<keyword evidence="5" id="KW-0698">rRNA processing</keyword>
<dbReference type="KEGG" id="dbr:Deba_1361"/>
<dbReference type="PANTHER" id="PTHR33603:SF1">
    <property type="entry name" value="RIBOSOMAL RNA LARGE SUBUNIT METHYLTRANSFERASE H"/>
    <property type="match status" value="1"/>
</dbReference>
<dbReference type="GO" id="GO:0070038">
    <property type="term" value="F:rRNA (pseudouridine-N3-)-methyltransferase activity"/>
    <property type="evidence" value="ECO:0007669"/>
    <property type="project" value="UniProtKB-UniRule"/>
</dbReference>
<dbReference type="Pfam" id="PF02590">
    <property type="entry name" value="SPOUT_MTase"/>
    <property type="match status" value="1"/>
</dbReference>
<evidence type="ECO:0000313" key="7">
    <source>
        <dbReference type="Proteomes" id="UP000009047"/>
    </source>
</evidence>
<evidence type="ECO:0000256" key="3">
    <source>
        <dbReference type="ARBA" id="ARBA00022691"/>
    </source>
</evidence>
<dbReference type="InterPro" id="IPR029026">
    <property type="entry name" value="tRNA_m1G_MTases_N"/>
</dbReference>
<comment type="subunit">
    <text evidence="5">Homodimer.</text>
</comment>
<dbReference type="RefSeq" id="WP_013258182.1">
    <property type="nucleotide sequence ID" value="NC_014365.1"/>
</dbReference>
<keyword evidence="1 5" id="KW-0489">Methyltransferase</keyword>
<dbReference type="STRING" id="644282.Deba_1361"/>
<dbReference type="PANTHER" id="PTHR33603">
    <property type="entry name" value="METHYLTRANSFERASE"/>
    <property type="match status" value="1"/>
</dbReference>
<evidence type="ECO:0000256" key="4">
    <source>
        <dbReference type="ARBA" id="ARBA00038303"/>
    </source>
</evidence>
<dbReference type="Proteomes" id="UP000009047">
    <property type="component" value="Chromosome"/>
</dbReference>
<keyword evidence="3 5" id="KW-0949">S-adenosyl-L-methionine</keyword>
<evidence type="ECO:0000256" key="1">
    <source>
        <dbReference type="ARBA" id="ARBA00022603"/>
    </source>
</evidence>
<dbReference type="InterPro" id="IPR003742">
    <property type="entry name" value="RlmH-like"/>
</dbReference>
<dbReference type="Gene3D" id="3.40.1280.10">
    <property type="match status" value="1"/>
</dbReference>
<comment type="caution">
    <text evidence="5">Lacks conserved residue(s) required for the propagation of feature annotation.</text>
</comment>
<dbReference type="EC" id="2.1.1.177" evidence="5"/>
<dbReference type="PIRSF" id="PIRSF004505">
    <property type="entry name" value="MT_bac"/>
    <property type="match status" value="1"/>
</dbReference>
<evidence type="ECO:0000256" key="5">
    <source>
        <dbReference type="HAMAP-Rule" id="MF_00658"/>
    </source>
</evidence>
<evidence type="ECO:0000313" key="6">
    <source>
        <dbReference type="EMBL" id="ADK84729.1"/>
    </source>
</evidence>
<gene>
    <name evidence="5" type="primary">rlmH</name>
    <name evidence="6" type="ordered locus">Deba_1361</name>
</gene>
<accession>E1QGN6</accession>
<keyword evidence="7" id="KW-1185">Reference proteome</keyword>
<feature type="binding site" evidence="5">
    <location>
        <position position="106"/>
    </location>
    <ligand>
        <name>S-adenosyl-L-methionine</name>
        <dbReference type="ChEBI" id="CHEBI:59789"/>
    </ligand>
</feature>
<keyword evidence="2 5" id="KW-0808">Transferase</keyword>
<comment type="catalytic activity">
    <reaction evidence="5">
        <text>pseudouridine(1915) in 23S rRNA + S-adenosyl-L-methionine = N(3)-methylpseudouridine(1915) in 23S rRNA + S-adenosyl-L-homocysteine + H(+)</text>
        <dbReference type="Rhea" id="RHEA:42752"/>
        <dbReference type="Rhea" id="RHEA-COMP:10221"/>
        <dbReference type="Rhea" id="RHEA-COMP:10222"/>
        <dbReference type="ChEBI" id="CHEBI:15378"/>
        <dbReference type="ChEBI" id="CHEBI:57856"/>
        <dbReference type="ChEBI" id="CHEBI:59789"/>
        <dbReference type="ChEBI" id="CHEBI:65314"/>
        <dbReference type="ChEBI" id="CHEBI:74486"/>
        <dbReference type="EC" id="2.1.1.177"/>
    </reaction>
</comment>
<evidence type="ECO:0000256" key="2">
    <source>
        <dbReference type="ARBA" id="ARBA00022679"/>
    </source>
</evidence>
<comment type="similarity">
    <text evidence="4 5">Belongs to the RNA methyltransferase RlmH family.</text>
</comment>
<dbReference type="CDD" id="cd18081">
    <property type="entry name" value="RlmH-like"/>
    <property type="match status" value="1"/>
</dbReference>
<dbReference type="HAMAP" id="MF_00658">
    <property type="entry name" value="23SrRNA_methyltr_H"/>
    <property type="match status" value="1"/>
</dbReference>
<name>E1QGN6_DESB2</name>
<dbReference type="AlphaFoldDB" id="E1QGN6"/>
<dbReference type="SUPFAM" id="SSF75217">
    <property type="entry name" value="alpha/beta knot"/>
    <property type="match status" value="1"/>
</dbReference>
<dbReference type="EMBL" id="CP002085">
    <property type="protein sequence ID" value="ADK84729.1"/>
    <property type="molecule type" value="Genomic_DNA"/>
</dbReference>
<organism evidence="6 7">
    <name type="scientific">Desulfarculus baarsii (strain ATCC 33931 / DSM 2075 / LMG 7858 / VKM B-1802 / 2st14)</name>
    <dbReference type="NCBI Taxonomy" id="644282"/>
    <lineage>
        <taxon>Bacteria</taxon>
        <taxon>Pseudomonadati</taxon>
        <taxon>Thermodesulfobacteriota</taxon>
        <taxon>Desulfarculia</taxon>
        <taxon>Desulfarculales</taxon>
        <taxon>Desulfarculaceae</taxon>
        <taxon>Desulfarculus</taxon>
    </lineage>
</organism>
<dbReference type="InterPro" id="IPR029028">
    <property type="entry name" value="Alpha/beta_knot_MTases"/>
</dbReference>
<comment type="function">
    <text evidence="5">Specifically methylates the pseudouridine at position 1915 (m3Psi1915) in 23S rRNA.</text>
</comment>
<dbReference type="GO" id="GO:0005737">
    <property type="term" value="C:cytoplasm"/>
    <property type="evidence" value="ECO:0007669"/>
    <property type="project" value="UniProtKB-SubCell"/>
</dbReference>
<reference evidence="6 7" key="1">
    <citation type="journal article" date="2010" name="Stand. Genomic Sci.">
        <title>Complete genome sequence of Desulfarculus baarsii type strain (2st14).</title>
        <authorList>
            <person name="Sun H."/>
            <person name="Spring S."/>
            <person name="Lapidus A."/>
            <person name="Davenport K."/>
            <person name="Del Rio T.G."/>
            <person name="Tice H."/>
            <person name="Nolan M."/>
            <person name="Copeland A."/>
            <person name="Cheng J.F."/>
            <person name="Lucas S."/>
            <person name="Tapia R."/>
            <person name="Goodwin L."/>
            <person name="Pitluck S."/>
            <person name="Ivanova N."/>
            <person name="Pagani I."/>
            <person name="Mavromatis K."/>
            <person name="Ovchinnikova G."/>
            <person name="Pati A."/>
            <person name="Chen A."/>
            <person name="Palaniappan K."/>
            <person name="Hauser L."/>
            <person name="Chang Y.J."/>
            <person name="Jeffries C.D."/>
            <person name="Detter J.C."/>
            <person name="Han C."/>
            <person name="Rohde M."/>
            <person name="Brambilla E."/>
            <person name="Goker M."/>
            <person name="Woyke T."/>
            <person name="Bristow J."/>
            <person name="Eisen J.A."/>
            <person name="Markowitz V."/>
            <person name="Hugenholtz P."/>
            <person name="Kyrpides N.C."/>
            <person name="Klenk H.P."/>
            <person name="Land M."/>
        </authorList>
    </citation>
    <scope>NUCLEOTIDE SEQUENCE [LARGE SCALE GENOMIC DNA]</scope>
    <source>
        <strain evidence="7">ATCC 33931 / DSM 2075 / LMG 7858 / VKM B-1802 / 2st14</strain>
    </source>
</reference>
<feature type="binding site" evidence="5">
    <location>
        <position position="74"/>
    </location>
    <ligand>
        <name>S-adenosyl-L-methionine</name>
        <dbReference type="ChEBI" id="CHEBI:59789"/>
    </ligand>
</feature>
<comment type="subcellular location">
    <subcellularLocation>
        <location evidence="5">Cytoplasm</location>
    </subcellularLocation>
</comment>
<keyword evidence="5" id="KW-0963">Cytoplasm</keyword>
<proteinExistence type="inferred from homology"/>